<dbReference type="Proteomes" id="UP000183920">
    <property type="component" value="Unassembled WGS sequence"/>
</dbReference>
<feature type="chain" id="PRO_5005196115" evidence="1">
    <location>
        <begin position="28"/>
        <end position="211"/>
    </location>
</feature>
<reference evidence="3 5" key="3">
    <citation type="submission" date="2020-12" db="EMBL/GenBank/DDBJ databases">
        <title>Enhanced detection system for hospital associated transmission using whole genome sequencing surveillance.</title>
        <authorList>
            <person name="Harrison L.H."/>
            <person name="Van Tyne D."/>
            <person name="Marsh J.W."/>
            <person name="Griffith M.P."/>
            <person name="Snyder D.J."/>
            <person name="Cooper V.S."/>
            <person name="Mustapha M."/>
        </authorList>
    </citation>
    <scope>NUCLEOTIDE SEQUENCE [LARGE SCALE GENOMIC DNA]</scope>
    <source>
        <strain evidence="3 5">PR00195</strain>
    </source>
</reference>
<dbReference type="Pfam" id="PF07305">
    <property type="entry name" value="DUF1454"/>
    <property type="match status" value="1"/>
</dbReference>
<protein>
    <submittedName>
        <fullName evidence="3">DUF1454 family protein</fullName>
    </submittedName>
</protein>
<evidence type="ECO:0000313" key="2">
    <source>
        <dbReference type="EMBL" id="CRL64464.1"/>
    </source>
</evidence>
<sequence precursor="true">MIKANTLSTLYLIIISIALCLPTSVFATEMSVAPKQPSKDDIAYLKQDAPVFEMTIPELRAKFNQQNPLLSLNEYKIITNHDIAIPLVRAATRITPYLYSSAILERGSEKIKSLQLTLIHTPDSPELEKRNREITTQYIITLVAQFDSSITPEQIQEALNLFAFKNQTSDYISHDVGAIRYIVAHEGEQLTTFAIEPIKLSLNSKIVSAIP</sequence>
<dbReference type="RefSeq" id="WP_072064657.1">
    <property type="nucleotide sequence ID" value="NZ_CAXOKO010000008.1"/>
</dbReference>
<evidence type="ECO:0000313" key="4">
    <source>
        <dbReference type="Proteomes" id="UP000183920"/>
    </source>
</evidence>
<reference evidence="2" key="1">
    <citation type="submission" date="2015-06" db="EMBL/GenBank/DDBJ databases">
        <authorList>
            <person name="Urmite Genomes Urmite Genomes"/>
        </authorList>
    </citation>
    <scope>NUCLEOTIDE SEQUENCE [LARGE SCALE GENOMIC DNA]</scope>
    <source>
        <strain evidence="2">CSUR P1867</strain>
    </source>
</reference>
<evidence type="ECO:0000313" key="5">
    <source>
        <dbReference type="Proteomes" id="UP000619976"/>
    </source>
</evidence>
<keyword evidence="1" id="KW-0732">Signal</keyword>
<organism evidence="2 4">
    <name type="scientific">Proteus penneri</name>
    <dbReference type="NCBI Taxonomy" id="102862"/>
    <lineage>
        <taxon>Bacteria</taxon>
        <taxon>Pseudomonadati</taxon>
        <taxon>Pseudomonadota</taxon>
        <taxon>Gammaproteobacteria</taxon>
        <taxon>Enterobacterales</taxon>
        <taxon>Morganellaceae</taxon>
        <taxon>Proteus</taxon>
    </lineage>
</organism>
<evidence type="ECO:0000313" key="3">
    <source>
        <dbReference type="EMBL" id="MBJ2118837.1"/>
    </source>
</evidence>
<accession>A0A0G4QFP2</accession>
<dbReference type="InterPro" id="IPR009918">
    <property type="entry name" value="DUF1454"/>
</dbReference>
<evidence type="ECO:0000256" key="1">
    <source>
        <dbReference type="SAM" id="SignalP"/>
    </source>
</evidence>
<dbReference type="AlphaFoldDB" id="A0A0G4QFP2"/>
<proteinExistence type="predicted"/>
<dbReference type="EMBL" id="JAEKCB010000007">
    <property type="protein sequence ID" value="MBJ2118837.1"/>
    <property type="molecule type" value="Genomic_DNA"/>
</dbReference>
<feature type="signal peptide" evidence="1">
    <location>
        <begin position="1"/>
        <end position="27"/>
    </location>
</feature>
<dbReference type="EMBL" id="CVRY01000006">
    <property type="protein sequence ID" value="CRL64464.1"/>
    <property type="molecule type" value="Genomic_DNA"/>
</dbReference>
<name>A0A0G4QFP2_9GAMM</name>
<reference evidence="4" key="2">
    <citation type="submission" date="2015-06" db="EMBL/GenBank/DDBJ databases">
        <authorList>
            <person name="Urmite Genomes"/>
        </authorList>
    </citation>
    <scope>NUCLEOTIDE SEQUENCE [LARGE SCALE GENOMIC DNA]</scope>
    <source>
        <strain evidence="4">CSUR P1867</strain>
    </source>
</reference>
<dbReference type="Proteomes" id="UP000619976">
    <property type="component" value="Unassembled WGS sequence"/>
</dbReference>
<gene>
    <name evidence="2" type="ORF">BN1804_03021</name>
    <name evidence="3" type="ORF">JFQ69_14335</name>
</gene>
<keyword evidence="5" id="KW-1185">Reference proteome</keyword>